<dbReference type="InterPro" id="IPR000644">
    <property type="entry name" value="CBS_dom"/>
</dbReference>
<evidence type="ECO:0000256" key="16">
    <source>
        <dbReference type="PIRSR" id="PIRSR006404-2"/>
    </source>
</evidence>
<feature type="binding site" evidence="16">
    <location>
        <position position="167"/>
    </location>
    <ligand>
        <name>Zn(2+)</name>
        <dbReference type="ChEBI" id="CHEBI:29105"/>
        <note>catalytic</note>
    </ligand>
</feature>
<protein>
    <recommendedName>
        <fullName evidence="14">Zinc metalloprotease</fullName>
    </recommendedName>
</protein>
<dbReference type="PROSITE" id="PS51371">
    <property type="entry name" value="CBS"/>
    <property type="match status" value="1"/>
</dbReference>
<sequence>MFKNSVKLFELFGFQIRVDSSWLLIAALIVWSLTVAYFPQQLPGKSQYDYIALSVLAAIGLFSSLILHELAHSLVARHFGLKVGGITLFVFGGVAELEQEPSSPKSEFWIAVAGPVASFALSALFYLTIVALDGNGASKPLHVVFVYLGFVNLVLAIFNLVPAFPLDGGRILRAALWHLKGDVFEATRIASGFGTVFGIFLIVSGVLSLFTASSVAGLWQILIGFFIVSGSRSSYQQLIIKAALKEQTISALMTHSPIAADVDNTLDVTVNDIMLAQNVSFVPVLEGNHLLGYVDASLVREIERDNWPTTRLGDIMVAGGPDNTVSVDMPVDELFEKMVRTNRRKMLVGHAGRLDGVISLSDLLAYLAVLQGLGVARIEELKGRSHA</sequence>
<evidence type="ECO:0000256" key="1">
    <source>
        <dbReference type="ARBA" id="ARBA00004651"/>
    </source>
</evidence>
<feature type="transmembrane region" description="Helical" evidence="14">
    <location>
        <begin position="144"/>
        <end position="166"/>
    </location>
</feature>
<feature type="active site" evidence="15">
    <location>
        <position position="69"/>
    </location>
</feature>
<dbReference type="Pfam" id="PF00571">
    <property type="entry name" value="CBS"/>
    <property type="match status" value="2"/>
</dbReference>
<dbReference type="GO" id="GO:0008237">
    <property type="term" value="F:metallopeptidase activity"/>
    <property type="evidence" value="ECO:0007669"/>
    <property type="project" value="UniProtKB-UniRule"/>
</dbReference>
<dbReference type="GO" id="GO:0006508">
    <property type="term" value="P:proteolysis"/>
    <property type="evidence" value="ECO:0007669"/>
    <property type="project" value="UniProtKB-KW"/>
</dbReference>
<accession>A0A9X3ZFZ8</accession>
<dbReference type="CDD" id="cd06164">
    <property type="entry name" value="S2P-M50_SpoIVFB_CBS"/>
    <property type="match status" value="1"/>
</dbReference>
<dbReference type="RefSeq" id="WP_267988926.1">
    <property type="nucleotide sequence ID" value="NZ_JAPJZI010000001.1"/>
</dbReference>
<feature type="binding site" evidence="16">
    <location>
        <position position="72"/>
    </location>
    <ligand>
        <name>Zn(2+)</name>
        <dbReference type="ChEBI" id="CHEBI:29105"/>
        <note>catalytic</note>
    </ligand>
</feature>
<feature type="binding site" evidence="16">
    <location>
        <position position="68"/>
    </location>
    <ligand>
        <name>Zn(2+)</name>
        <dbReference type="ChEBI" id="CHEBI:29105"/>
        <note>catalytic</note>
    </ligand>
</feature>
<comment type="cofactor">
    <cofactor evidence="14 16">
        <name>Zn(2+)</name>
        <dbReference type="ChEBI" id="CHEBI:29105"/>
    </cofactor>
    <text evidence="14 16">Binds 1 zinc ion per subunit.</text>
</comment>
<comment type="caution">
    <text evidence="19">The sequence shown here is derived from an EMBL/GenBank/DDBJ whole genome shotgun (WGS) entry which is preliminary data.</text>
</comment>
<keyword evidence="4 14" id="KW-0645">Protease</keyword>
<proteinExistence type="inferred from homology"/>
<dbReference type="InterPro" id="IPR046342">
    <property type="entry name" value="CBS_dom_sf"/>
</dbReference>
<evidence type="ECO:0000256" key="4">
    <source>
        <dbReference type="ARBA" id="ARBA00022670"/>
    </source>
</evidence>
<feature type="transmembrane region" description="Helical" evidence="14">
    <location>
        <begin position="216"/>
        <end position="235"/>
    </location>
</feature>
<evidence type="ECO:0000256" key="11">
    <source>
        <dbReference type="ARBA" id="ARBA00023049"/>
    </source>
</evidence>
<evidence type="ECO:0000256" key="14">
    <source>
        <dbReference type="PIRNR" id="PIRNR006404"/>
    </source>
</evidence>
<evidence type="ECO:0000256" key="2">
    <source>
        <dbReference type="ARBA" id="ARBA00007931"/>
    </source>
</evidence>
<keyword evidence="20" id="KW-1185">Reference proteome</keyword>
<dbReference type="PIRSF" id="PIRSF006404">
    <property type="entry name" value="UCP006404_Pept_M50_CBS"/>
    <property type="match status" value="1"/>
</dbReference>
<feature type="domain" description="CBS" evidence="18">
    <location>
        <begin position="316"/>
        <end position="375"/>
    </location>
</feature>
<keyword evidence="11 14" id="KW-0482">Metalloprotease</keyword>
<keyword evidence="13 14" id="KW-0472">Membrane</keyword>
<dbReference type="Proteomes" id="UP001151234">
    <property type="component" value="Unassembled WGS sequence"/>
</dbReference>
<dbReference type="EMBL" id="JAPJZI010000001">
    <property type="protein sequence ID" value="MDA5397464.1"/>
    <property type="molecule type" value="Genomic_DNA"/>
</dbReference>
<evidence type="ECO:0000256" key="17">
    <source>
        <dbReference type="PROSITE-ProRule" id="PRU00703"/>
    </source>
</evidence>
<dbReference type="AlphaFoldDB" id="A0A9X3ZFZ8"/>
<dbReference type="SUPFAM" id="SSF54631">
    <property type="entry name" value="CBS-domain pair"/>
    <property type="match status" value="1"/>
</dbReference>
<evidence type="ECO:0000256" key="10">
    <source>
        <dbReference type="ARBA" id="ARBA00022989"/>
    </source>
</evidence>
<evidence type="ECO:0000313" key="19">
    <source>
        <dbReference type="EMBL" id="MDA5397464.1"/>
    </source>
</evidence>
<dbReference type="InterPro" id="IPR008915">
    <property type="entry name" value="Peptidase_M50"/>
</dbReference>
<evidence type="ECO:0000313" key="20">
    <source>
        <dbReference type="Proteomes" id="UP001151234"/>
    </source>
</evidence>
<gene>
    <name evidence="19" type="ORF">OQ273_02660</name>
</gene>
<evidence type="ECO:0000256" key="5">
    <source>
        <dbReference type="ARBA" id="ARBA00022692"/>
    </source>
</evidence>
<feature type="transmembrane region" description="Helical" evidence="14">
    <location>
        <begin position="79"/>
        <end position="97"/>
    </location>
</feature>
<feature type="transmembrane region" description="Helical" evidence="14">
    <location>
        <begin position="20"/>
        <end position="38"/>
    </location>
</feature>
<evidence type="ECO:0000256" key="3">
    <source>
        <dbReference type="ARBA" id="ARBA00022475"/>
    </source>
</evidence>
<dbReference type="GO" id="GO:0005886">
    <property type="term" value="C:plasma membrane"/>
    <property type="evidence" value="ECO:0007669"/>
    <property type="project" value="UniProtKB-SubCell"/>
</dbReference>
<dbReference type="Pfam" id="PF02163">
    <property type="entry name" value="Peptidase_M50"/>
    <property type="match status" value="2"/>
</dbReference>
<evidence type="ECO:0000256" key="6">
    <source>
        <dbReference type="ARBA" id="ARBA00022723"/>
    </source>
</evidence>
<reference evidence="19" key="1">
    <citation type="submission" date="2022-11" db="EMBL/GenBank/DDBJ databases">
        <title>Draft genome sequence of Hoeflea poritis E7-10 and Hoeflea prorocentri PM5-8, separated from scleractinian coral Porites lutea and marine dinoflagellate.</title>
        <authorList>
            <person name="Zhang G."/>
            <person name="Wei Q."/>
            <person name="Cai L."/>
        </authorList>
    </citation>
    <scope>NUCLEOTIDE SEQUENCE</scope>
    <source>
        <strain evidence="19">PM5-8</strain>
    </source>
</reference>
<evidence type="ECO:0000256" key="8">
    <source>
        <dbReference type="ARBA" id="ARBA00022801"/>
    </source>
</evidence>
<keyword evidence="12 17" id="KW-0129">CBS domain</keyword>
<feature type="transmembrane region" description="Helical" evidence="14">
    <location>
        <begin position="50"/>
        <end position="67"/>
    </location>
</feature>
<evidence type="ECO:0000256" key="15">
    <source>
        <dbReference type="PIRSR" id="PIRSR006404-1"/>
    </source>
</evidence>
<keyword evidence="5 14" id="KW-0812">Transmembrane</keyword>
<feature type="transmembrane region" description="Helical" evidence="14">
    <location>
        <begin position="109"/>
        <end position="132"/>
    </location>
</feature>
<evidence type="ECO:0000259" key="18">
    <source>
        <dbReference type="PROSITE" id="PS51371"/>
    </source>
</evidence>
<keyword evidence="7" id="KW-0677">Repeat</keyword>
<keyword evidence="10 14" id="KW-1133">Transmembrane helix</keyword>
<comment type="subcellular location">
    <subcellularLocation>
        <location evidence="1 14">Cell membrane</location>
        <topology evidence="1 14">Multi-pass membrane protein</topology>
    </subcellularLocation>
</comment>
<keyword evidence="3 14" id="KW-1003">Cell membrane</keyword>
<keyword evidence="8 14" id="KW-0378">Hydrolase</keyword>
<dbReference type="GO" id="GO:0046872">
    <property type="term" value="F:metal ion binding"/>
    <property type="evidence" value="ECO:0007669"/>
    <property type="project" value="UniProtKB-UniRule"/>
</dbReference>
<dbReference type="PANTHER" id="PTHR39188">
    <property type="entry name" value="MEMBRANE-ASSOCIATED ZINC METALLOPROTEASE M50B"/>
    <property type="match status" value="1"/>
</dbReference>
<evidence type="ECO:0000256" key="7">
    <source>
        <dbReference type="ARBA" id="ARBA00022737"/>
    </source>
</evidence>
<name>A0A9X3ZFZ8_9HYPH</name>
<feature type="transmembrane region" description="Helical" evidence="14">
    <location>
        <begin position="187"/>
        <end position="210"/>
    </location>
</feature>
<organism evidence="19 20">
    <name type="scientific">Hoeflea prorocentri</name>
    <dbReference type="NCBI Taxonomy" id="1922333"/>
    <lineage>
        <taxon>Bacteria</taxon>
        <taxon>Pseudomonadati</taxon>
        <taxon>Pseudomonadota</taxon>
        <taxon>Alphaproteobacteria</taxon>
        <taxon>Hyphomicrobiales</taxon>
        <taxon>Rhizobiaceae</taxon>
        <taxon>Hoeflea</taxon>
    </lineage>
</organism>
<comment type="similarity">
    <text evidence="2 14">Belongs to the peptidase M50B family.</text>
</comment>
<evidence type="ECO:0000256" key="12">
    <source>
        <dbReference type="ARBA" id="ARBA00023122"/>
    </source>
</evidence>
<dbReference type="InterPro" id="IPR016483">
    <property type="entry name" value="UCP006404_Pept_M50_CBS"/>
</dbReference>
<evidence type="ECO:0000256" key="9">
    <source>
        <dbReference type="ARBA" id="ARBA00022833"/>
    </source>
</evidence>
<keyword evidence="6 14" id="KW-0479">Metal-binding</keyword>
<dbReference type="Gene3D" id="3.10.580.10">
    <property type="entry name" value="CBS-domain"/>
    <property type="match status" value="2"/>
</dbReference>
<evidence type="ECO:0000256" key="13">
    <source>
        <dbReference type="ARBA" id="ARBA00023136"/>
    </source>
</evidence>
<dbReference type="PANTHER" id="PTHR39188:SF3">
    <property type="entry name" value="STAGE IV SPORULATION PROTEIN FB"/>
    <property type="match status" value="1"/>
</dbReference>
<keyword evidence="9 14" id="KW-0862">Zinc</keyword>